<comment type="caution">
    <text evidence="9">The sequence shown here is derived from an EMBL/GenBank/DDBJ whole genome shotgun (WGS) entry which is preliminary data.</text>
</comment>
<organism evidence="9 10">
    <name type="scientific">Tenebrio molitor</name>
    <name type="common">Yellow mealworm beetle</name>
    <dbReference type="NCBI Taxonomy" id="7067"/>
    <lineage>
        <taxon>Eukaryota</taxon>
        <taxon>Metazoa</taxon>
        <taxon>Ecdysozoa</taxon>
        <taxon>Arthropoda</taxon>
        <taxon>Hexapoda</taxon>
        <taxon>Insecta</taxon>
        <taxon>Pterygota</taxon>
        <taxon>Neoptera</taxon>
        <taxon>Endopterygota</taxon>
        <taxon>Coleoptera</taxon>
        <taxon>Polyphaga</taxon>
        <taxon>Cucujiformia</taxon>
        <taxon>Tenebrionidae</taxon>
        <taxon>Tenebrio</taxon>
    </lineage>
</organism>
<dbReference type="PROSITE" id="PS00523">
    <property type="entry name" value="SULFATASE_1"/>
    <property type="match status" value="1"/>
</dbReference>
<keyword evidence="4" id="KW-0378">Hydrolase</keyword>
<evidence type="ECO:0000256" key="4">
    <source>
        <dbReference type="ARBA" id="ARBA00022801"/>
    </source>
</evidence>
<feature type="domain" description="Sulfatase N-terminal" evidence="8">
    <location>
        <begin position="2"/>
        <end position="284"/>
    </location>
</feature>
<dbReference type="PANTHER" id="PTHR10342">
    <property type="entry name" value="ARYLSULFATASE"/>
    <property type="match status" value="1"/>
</dbReference>
<evidence type="ECO:0000313" key="10">
    <source>
        <dbReference type="Proteomes" id="UP000719412"/>
    </source>
</evidence>
<protein>
    <recommendedName>
        <fullName evidence="8">Sulfatase N-terminal domain-containing protein</fullName>
    </recommendedName>
</protein>
<sequence length="589" mass="65349">MNNYYVTPICTPSRSTLMTGKYPIHTGMQHSVLFGGEARGLPLAEKLLPEYLKELGYTNRIVGKWHLGWYTKEYTPTYRGFDSHLGYWTGHQDYFDHTAVEGTNWGLDMRRNMEVAYDLHGSYSTDVFAKEAVNVINSHNSSTPLFLYLAHAAVHSGNPYNPLPAPDETVEKFDYITDYKRQRFAAIMSKLDDSVGAVVNALAERNMLENSVIIFSTDNGGAEAGFNLNHASNYPLKGGKNTLWEGGVRGAGLLWSPLIKQPQRVARQFVHISDWLPTLLSIAGGNVSQLENIDGVDQWQSLSEDLASTRTAILHNIDDIYGNAALTVGTWKLVKGTTAIGAWDNWYGPSGRDYDYNATLVIDSVTGQALKSINISLTPEMIEILRNFSTISCSNRNVTCKPLQASCLFNIAEDPCEMNNLADEYPEILKSLEETLIKFNNTAVLPGNLPVDHRGDPKYWNYTWTNFGDYINEHSGATGLRGTFPPATHAHSTSHSQTYTTLIHPRAPFPDGTRTRADLAVVFERVSLFLPPPYRQPLIDIHTHPWPGGGSFLRKNPPPSAGFEPTSAGTSTSEHCLRQPCGQPYSKVG</sequence>
<name>A0A8J6HIR8_TENMO</name>
<dbReference type="EMBL" id="JABDTM020023628">
    <property type="protein sequence ID" value="KAH0815057.1"/>
    <property type="molecule type" value="Genomic_DNA"/>
</dbReference>
<proteinExistence type="inferred from homology"/>
<evidence type="ECO:0000256" key="3">
    <source>
        <dbReference type="ARBA" id="ARBA00022723"/>
    </source>
</evidence>
<dbReference type="GO" id="GO:0046872">
    <property type="term" value="F:metal ion binding"/>
    <property type="evidence" value="ECO:0007669"/>
    <property type="project" value="UniProtKB-KW"/>
</dbReference>
<evidence type="ECO:0000313" key="9">
    <source>
        <dbReference type="EMBL" id="KAH0815057.1"/>
    </source>
</evidence>
<dbReference type="AlphaFoldDB" id="A0A8J6HIR8"/>
<evidence type="ECO:0000256" key="2">
    <source>
        <dbReference type="ARBA" id="ARBA00008779"/>
    </source>
</evidence>
<evidence type="ECO:0000256" key="1">
    <source>
        <dbReference type="ARBA" id="ARBA00001913"/>
    </source>
</evidence>
<evidence type="ECO:0000256" key="5">
    <source>
        <dbReference type="ARBA" id="ARBA00022837"/>
    </source>
</evidence>
<keyword evidence="5" id="KW-0106">Calcium</keyword>
<dbReference type="SUPFAM" id="SSF53649">
    <property type="entry name" value="Alkaline phosphatase-like"/>
    <property type="match status" value="1"/>
</dbReference>
<evidence type="ECO:0000256" key="7">
    <source>
        <dbReference type="SAM" id="MobiDB-lite"/>
    </source>
</evidence>
<keyword evidence="3" id="KW-0479">Metal-binding</keyword>
<reference evidence="9" key="2">
    <citation type="submission" date="2021-08" db="EMBL/GenBank/DDBJ databases">
        <authorList>
            <person name="Eriksson T."/>
        </authorList>
    </citation>
    <scope>NUCLEOTIDE SEQUENCE</scope>
    <source>
        <strain evidence="9">Stoneville</strain>
        <tissue evidence="9">Whole head</tissue>
    </source>
</reference>
<dbReference type="InterPro" id="IPR000917">
    <property type="entry name" value="Sulfatase_N"/>
</dbReference>
<dbReference type="PANTHER" id="PTHR10342:SF273">
    <property type="entry name" value="RE14504P"/>
    <property type="match status" value="1"/>
</dbReference>
<dbReference type="Pfam" id="PF00884">
    <property type="entry name" value="Sulfatase"/>
    <property type="match status" value="1"/>
</dbReference>
<feature type="region of interest" description="Disordered" evidence="7">
    <location>
        <begin position="549"/>
        <end position="589"/>
    </location>
</feature>
<dbReference type="Gene3D" id="3.30.1120.10">
    <property type="match status" value="1"/>
</dbReference>
<keyword evidence="10" id="KW-1185">Reference proteome</keyword>
<dbReference type="InterPro" id="IPR047115">
    <property type="entry name" value="ARSB"/>
</dbReference>
<gene>
    <name evidence="9" type="ORF">GEV33_007734</name>
</gene>
<dbReference type="Gene3D" id="3.40.720.10">
    <property type="entry name" value="Alkaline Phosphatase, subunit A"/>
    <property type="match status" value="1"/>
</dbReference>
<keyword evidence="6" id="KW-0325">Glycoprotein</keyword>
<dbReference type="InterPro" id="IPR017850">
    <property type="entry name" value="Alkaline_phosphatase_core_sf"/>
</dbReference>
<reference evidence="9" key="1">
    <citation type="journal article" date="2020" name="J Insects Food Feed">
        <title>The yellow mealworm (Tenebrio molitor) genome: a resource for the emerging insects as food and feed industry.</title>
        <authorList>
            <person name="Eriksson T."/>
            <person name="Andere A."/>
            <person name="Kelstrup H."/>
            <person name="Emery V."/>
            <person name="Picard C."/>
        </authorList>
    </citation>
    <scope>NUCLEOTIDE SEQUENCE</scope>
    <source>
        <strain evidence="9">Stoneville</strain>
        <tissue evidence="9">Whole head</tissue>
    </source>
</reference>
<dbReference type="GO" id="GO:0008484">
    <property type="term" value="F:sulfuric ester hydrolase activity"/>
    <property type="evidence" value="ECO:0007669"/>
    <property type="project" value="InterPro"/>
</dbReference>
<dbReference type="Proteomes" id="UP000719412">
    <property type="component" value="Unassembled WGS sequence"/>
</dbReference>
<accession>A0A8J6HIR8</accession>
<dbReference type="InterPro" id="IPR024607">
    <property type="entry name" value="Sulfatase_CS"/>
</dbReference>
<comment type="cofactor">
    <cofactor evidence="1">
        <name>Ca(2+)</name>
        <dbReference type="ChEBI" id="CHEBI:29108"/>
    </cofactor>
</comment>
<evidence type="ECO:0000256" key="6">
    <source>
        <dbReference type="ARBA" id="ARBA00023180"/>
    </source>
</evidence>
<dbReference type="CDD" id="cd16029">
    <property type="entry name" value="4-S"/>
    <property type="match status" value="1"/>
</dbReference>
<comment type="similarity">
    <text evidence="2">Belongs to the sulfatase family.</text>
</comment>
<evidence type="ECO:0000259" key="8">
    <source>
        <dbReference type="Pfam" id="PF00884"/>
    </source>
</evidence>